<keyword evidence="1" id="KW-0067">ATP-binding</keyword>
<dbReference type="KEGG" id="mgm:Mmc1_1176"/>
<dbReference type="InterPro" id="IPR005479">
    <property type="entry name" value="CPAse_ATP-bd"/>
</dbReference>
<evidence type="ECO:0000313" key="4">
    <source>
        <dbReference type="Proteomes" id="UP000002586"/>
    </source>
</evidence>
<name>A0L6U4_MAGMM</name>
<evidence type="ECO:0000259" key="2">
    <source>
        <dbReference type="PROSITE" id="PS50975"/>
    </source>
</evidence>
<dbReference type="EMBL" id="CP000471">
    <property type="protein sequence ID" value="ABK43687.1"/>
    <property type="molecule type" value="Genomic_DNA"/>
</dbReference>
<dbReference type="AlphaFoldDB" id="A0L6U4"/>
<reference evidence="3 4" key="2">
    <citation type="journal article" date="2012" name="Int. J. Syst. Evol. Microbiol.">
        <title>Magnetococcus marinus gen. nov., sp. nov., a marine, magnetotactic bacterium that represents a novel lineage (Magnetococcaceae fam. nov.; Magnetococcales ord. nov.) at the base of the Alphaproteobacteria.</title>
        <authorList>
            <person name="Bazylinski D.A."/>
            <person name="Williams T.J."/>
            <person name="Lefevre C.T."/>
            <person name="Berg R.J."/>
            <person name="Zhang C.L."/>
            <person name="Bowser S.S."/>
            <person name="Dean A.J."/>
            <person name="Beveridge T.J."/>
        </authorList>
    </citation>
    <scope>NUCLEOTIDE SEQUENCE [LARGE SCALE GENOMIC DNA]</scope>
    <source>
        <strain evidence="4">ATCC BAA-1437 / JCM 17883 / MC-1</strain>
    </source>
</reference>
<dbReference type="STRING" id="156889.Mmc1_1176"/>
<organism evidence="3 4">
    <name type="scientific">Magnetococcus marinus (strain ATCC BAA-1437 / JCM 17883 / MC-1)</name>
    <dbReference type="NCBI Taxonomy" id="156889"/>
    <lineage>
        <taxon>Bacteria</taxon>
        <taxon>Pseudomonadati</taxon>
        <taxon>Pseudomonadota</taxon>
        <taxon>Magnetococcia</taxon>
        <taxon>Magnetococcales</taxon>
        <taxon>Magnetococcaceae</taxon>
        <taxon>Magnetococcus</taxon>
    </lineage>
</organism>
<dbReference type="SUPFAM" id="SSF56059">
    <property type="entry name" value="Glutathione synthetase ATP-binding domain-like"/>
    <property type="match status" value="1"/>
</dbReference>
<dbReference type="Proteomes" id="UP000002586">
    <property type="component" value="Chromosome"/>
</dbReference>
<dbReference type="PROSITE" id="PS50975">
    <property type="entry name" value="ATP_GRASP"/>
    <property type="match status" value="1"/>
</dbReference>
<gene>
    <name evidence="3" type="ordered locus">Mmc1_1176</name>
</gene>
<dbReference type="Pfam" id="PF02786">
    <property type="entry name" value="CPSase_L_D2"/>
    <property type="match status" value="1"/>
</dbReference>
<reference evidence="4" key="1">
    <citation type="journal article" date="2009" name="Appl. Environ. Microbiol.">
        <title>Complete genome sequence of the chemolithoautotrophic marine magnetotactic coccus strain MC-1.</title>
        <authorList>
            <person name="Schubbe S."/>
            <person name="Williams T.J."/>
            <person name="Xie G."/>
            <person name="Kiss H.E."/>
            <person name="Brettin T.S."/>
            <person name="Martinez D."/>
            <person name="Ross C.A."/>
            <person name="Schuler D."/>
            <person name="Cox B.L."/>
            <person name="Nealson K.H."/>
            <person name="Bazylinski D.A."/>
        </authorList>
    </citation>
    <scope>NUCLEOTIDE SEQUENCE [LARGE SCALE GENOMIC DNA]</scope>
    <source>
        <strain evidence="4">ATCC BAA-1437 / JCM 17883 / MC-1</strain>
    </source>
</reference>
<dbReference type="GO" id="GO:0005524">
    <property type="term" value="F:ATP binding"/>
    <property type="evidence" value="ECO:0007669"/>
    <property type="project" value="UniProtKB-UniRule"/>
</dbReference>
<accession>A0L6U4</accession>
<proteinExistence type="predicted"/>
<dbReference type="InterPro" id="IPR011761">
    <property type="entry name" value="ATP-grasp"/>
</dbReference>
<dbReference type="OrthoDB" id="9765608at2"/>
<dbReference type="GO" id="GO:0046872">
    <property type="term" value="F:metal ion binding"/>
    <property type="evidence" value="ECO:0007669"/>
    <property type="project" value="InterPro"/>
</dbReference>
<dbReference type="HOGENOM" id="CLU_034084_0_0_5"/>
<dbReference type="RefSeq" id="WP_011712842.1">
    <property type="nucleotide sequence ID" value="NC_008576.1"/>
</dbReference>
<protein>
    <recommendedName>
        <fullName evidence="2">ATP-grasp domain-containing protein</fullName>
    </recommendedName>
</protein>
<sequence length="418" mass="47735">MSPPTTPHRVLLLGVDTPIGLTLVRELAKAGIQVYAIARQRHGVGLHSRYLHLGVYHDSQQITQLDLINQLAQTHQIPYLMTVSEPDILWLQAHGEQLQGIRPLIPAPHPFSQVLDKQQTLLVARKLGIQTPQSWQISHPHEIADLVAQVPGYPVILKWADPQAALPRLRAHKLTLEKYRYVDTPQALVEQLARYTPTGHYPQVSCYCPGVGLGQMIYMHQGQATLTFQHQRLHEWPPEGGVSTLCESLPQQAHPALLAQSIALLQALEWQGAAMVEYRFDPKTGQTWLMEVNGRFWGSQPLAYYAGAHFAVATYWWQGLRQPPPPSRQRAGLRCQYTIPALHRLQRIVGDPELIQNRSLRFSVLAELMGFVLGVLDPRLRYYIFAWDDPKPFWVDTRQALNKLWRQMRKRFCWRGCT</sequence>
<keyword evidence="1" id="KW-0547">Nucleotide-binding</keyword>
<dbReference type="eggNOG" id="COG3919">
    <property type="taxonomic scope" value="Bacteria"/>
</dbReference>
<keyword evidence="4" id="KW-1185">Reference proteome</keyword>
<dbReference type="Gene3D" id="3.30.470.20">
    <property type="entry name" value="ATP-grasp fold, B domain"/>
    <property type="match status" value="1"/>
</dbReference>
<feature type="domain" description="ATP-grasp" evidence="2">
    <location>
        <begin position="121"/>
        <end position="321"/>
    </location>
</feature>
<evidence type="ECO:0000313" key="3">
    <source>
        <dbReference type="EMBL" id="ABK43687.1"/>
    </source>
</evidence>
<evidence type="ECO:0000256" key="1">
    <source>
        <dbReference type="PROSITE-ProRule" id="PRU00409"/>
    </source>
</evidence>